<evidence type="ECO:0000313" key="2">
    <source>
        <dbReference type="EMBL" id="CDS82964.1"/>
    </source>
</evidence>
<dbReference type="Pfam" id="PF24032">
    <property type="entry name" value="YQBQ"/>
    <property type="match status" value="1"/>
</dbReference>
<reference evidence="2" key="1">
    <citation type="submission" date="2014-07" db="EMBL/GenBank/DDBJ databases">
        <authorList>
            <person name="Monot Marc"/>
        </authorList>
    </citation>
    <scope>NUCLEOTIDE SEQUENCE</scope>
    <source>
        <strain evidence="2">7032994</strain>
    </source>
</reference>
<dbReference type="RefSeq" id="WP_021435070.1">
    <property type="nucleotide sequence ID" value="NZ_BIPF01000058.1"/>
</dbReference>
<name>A0A068ZW66_CLODI</name>
<sequence length="320" mass="36815">MKIILNGKYDIANFNEGITLSEAIDGVAYKMDVSLVEPKQLQDIWIKKGDKIVLIDIAYESKKEETIFDGVIWETRRSEKSKKLTLSCRERTVYMEESEEQYSFKENTATQRIEYYCKQWNIPYYNLANTSVKLAKVIHKTNILDMIKKDLKETASKGGDLFRVRMDNKLKLFKLGTNANVYKLDSILEDANFTSSFNDAVTSVKVLGKSKDENTKAPIIGTYKKDSDKYGTLQKIKQDEKIKNTKEAKKAAEAMFNSGEETISVDCAVDINRIRAGDKVSLKSKEYYVIDVTHTLDSRLKMKLNIGTLEYIRRKFYNND</sequence>
<dbReference type="InterPro" id="IPR056937">
    <property type="entry name" value="YqbQ/XkdQ"/>
</dbReference>
<protein>
    <recommendedName>
        <fullName evidence="1">YqbQ/XkdQ domain-containing protein</fullName>
    </recommendedName>
</protein>
<dbReference type="AlphaFoldDB" id="A0A068ZW66"/>
<accession>A0A068ZW66</accession>
<feature type="domain" description="YqbQ/XkdQ" evidence="1">
    <location>
        <begin position="18"/>
        <end position="306"/>
    </location>
</feature>
<dbReference type="EMBL" id="LK932338">
    <property type="protein sequence ID" value="CDS82964.1"/>
    <property type="molecule type" value="Genomic_DNA"/>
</dbReference>
<proteinExistence type="predicted"/>
<gene>
    <name evidence="2" type="ORF">BN1097_1310020</name>
</gene>
<organism evidence="2">
    <name type="scientific">Clostridioides difficile</name>
    <name type="common">Peptoclostridium difficile</name>
    <dbReference type="NCBI Taxonomy" id="1496"/>
    <lineage>
        <taxon>Bacteria</taxon>
        <taxon>Bacillati</taxon>
        <taxon>Bacillota</taxon>
        <taxon>Clostridia</taxon>
        <taxon>Peptostreptococcales</taxon>
        <taxon>Peptostreptococcaceae</taxon>
        <taxon>Clostridioides</taxon>
    </lineage>
</organism>
<evidence type="ECO:0000259" key="1">
    <source>
        <dbReference type="Pfam" id="PF24032"/>
    </source>
</evidence>